<dbReference type="Gene3D" id="2.60.40.10">
    <property type="entry name" value="Immunoglobulins"/>
    <property type="match status" value="1"/>
</dbReference>
<dbReference type="PANTHER" id="PTHR42715:SF10">
    <property type="entry name" value="BETA-GLUCOSIDASE"/>
    <property type="match status" value="1"/>
</dbReference>
<dbReference type="RefSeq" id="WP_249307607.1">
    <property type="nucleotide sequence ID" value="NZ_JACRSZ010000004.1"/>
</dbReference>
<dbReference type="PANTHER" id="PTHR42715">
    <property type="entry name" value="BETA-GLUCOSIDASE"/>
    <property type="match status" value="1"/>
</dbReference>
<dbReference type="InterPro" id="IPR026891">
    <property type="entry name" value="Fn3-like"/>
</dbReference>
<evidence type="ECO:0000256" key="4">
    <source>
        <dbReference type="RuleBase" id="RU361161"/>
    </source>
</evidence>
<dbReference type="Proteomes" id="UP000657421">
    <property type="component" value="Unassembled WGS sequence"/>
</dbReference>
<keyword evidence="7" id="KW-1185">Reference proteome</keyword>
<dbReference type="InterPro" id="IPR001764">
    <property type="entry name" value="Glyco_hydro_3_N"/>
</dbReference>
<dbReference type="Pfam" id="PF01915">
    <property type="entry name" value="Glyco_hydro_3_C"/>
    <property type="match status" value="1"/>
</dbReference>
<comment type="similarity">
    <text evidence="1 4">Belongs to the glycosyl hydrolase 3 family.</text>
</comment>
<dbReference type="InterPro" id="IPR019800">
    <property type="entry name" value="Glyco_hydro_3_AS"/>
</dbReference>
<name>A0ABR7N854_9FIRM</name>
<protein>
    <submittedName>
        <fullName evidence="6">Glycoside hydrolase family 3 C-terminal domain-containing protein</fullName>
    </submittedName>
</protein>
<proteinExistence type="inferred from homology"/>
<organism evidence="6 7">
    <name type="scientific">Jingyaoa shaoxingensis</name>
    <dbReference type="NCBI Taxonomy" id="2763671"/>
    <lineage>
        <taxon>Bacteria</taxon>
        <taxon>Bacillati</taxon>
        <taxon>Bacillota</taxon>
        <taxon>Clostridia</taxon>
        <taxon>Lachnospirales</taxon>
        <taxon>Lachnospiraceae</taxon>
        <taxon>Jingyaoa</taxon>
    </lineage>
</organism>
<feature type="domain" description="Fibronectin type III-like" evidence="5">
    <location>
        <begin position="311"/>
        <end position="387"/>
    </location>
</feature>
<evidence type="ECO:0000256" key="2">
    <source>
        <dbReference type="ARBA" id="ARBA00022801"/>
    </source>
</evidence>
<dbReference type="SMART" id="SM01217">
    <property type="entry name" value="Fn3_like"/>
    <property type="match status" value="1"/>
</dbReference>
<dbReference type="EMBL" id="JACRSZ010000004">
    <property type="protein sequence ID" value="MBC8572572.1"/>
    <property type="molecule type" value="Genomic_DNA"/>
</dbReference>
<evidence type="ECO:0000259" key="5">
    <source>
        <dbReference type="SMART" id="SM01217"/>
    </source>
</evidence>
<dbReference type="PROSITE" id="PS00775">
    <property type="entry name" value="GLYCOSYL_HYDROL_F3"/>
    <property type="match status" value="1"/>
</dbReference>
<evidence type="ECO:0000256" key="3">
    <source>
        <dbReference type="ARBA" id="ARBA00023277"/>
    </source>
</evidence>
<keyword evidence="3" id="KW-0119">Carbohydrate metabolism</keyword>
<dbReference type="InterPro" id="IPR036962">
    <property type="entry name" value="Glyco_hydro_3_N_sf"/>
</dbReference>
<sequence>MNRFELDMEQYRKLARQAAADGCVLLKNEAEALPFKKKERIAVYGRIAFTYYKSGLGSGGLVNTGRVDSILEALQAEDLVLDEKLISIYEAWIQENPFDEGAGWGKVPWSQKEMPVTDEMLTCAADADAAVIVIGRTAGEDQDNTDAPGGYRLTEEEEQLICQVCQKNARTIVVLNVGNIIDMSWVEKYHPHAVLYTWQGGQEGAAAVADVLTGRVNPSGRLTDTIAGKISDYPSDSCFGSEIENEYREDIYVGYRYFETFARDKVQYPFGYGLSYTTFSIEGKIVPESEKSNHTELEIRVCNTGDTAGREVVQVYVQLPQGRLGQPLRRLTAFYKTELLQPGESEVRRIQVADRDLASYDESGVTGCRSAYILEEGQYAFYVGGNVRDAVKAGECYRNARIVEQLQEALAPTKEFRRIHPVQSKDHMEISWEKVPIRTVDPQERRSEELPEELAQTGNAGWKLVDVLDEKVDLDTFTAQLSDEDLIEIFRGEGMCSPKVTAGTAAAFGGLTESLRNYGIPAACCADGPSGIRMDCGTRAFSLPNGTALGCTFDQELVEELYTMTGQEIRLNKIDSLLGPGMNIHRHPLNGRNFEYISEDPYLTGKIAAAQVRGMNRHGIAGTIKHFCANNQEKARSRANSQVSERALREIYLKGFEIAIKEGGARSVMTTYGPVNGLWTSGSYDLCTTILRKEWGFDGIVMTDWWAVANYEGQSGDKYTKAPMAAAQNDLFMVTADAIDSVQEDDMQKQLEAGWLTRGELQRNAENILGFLLKSPALLHLNGRICQEELDAMNRKEEGDVLASDLKYLNDNANGCILIHGEMLSPKSGHADVFGIHLKKEGDYRICMKMRTQLGGLAQIPVSVYCNNTLKTMISIQGSEGKWLETDRELDHMMAGNHYIKFYYGANGLEIDQIRIYRM</sequence>
<gene>
    <name evidence="6" type="ORF">H8716_05650</name>
</gene>
<dbReference type="Gene3D" id="3.20.20.300">
    <property type="entry name" value="Glycoside hydrolase, family 3, N-terminal domain"/>
    <property type="match status" value="1"/>
</dbReference>
<accession>A0ABR7N854</accession>
<reference evidence="6 7" key="1">
    <citation type="submission" date="2020-08" db="EMBL/GenBank/DDBJ databases">
        <title>Genome public.</title>
        <authorList>
            <person name="Liu C."/>
            <person name="Sun Q."/>
        </authorList>
    </citation>
    <scope>NUCLEOTIDE SEQUENCE [LARGE SCALE GENOMIC DNA]</scope>
    <source>
        <strain evidence="6 7">NSJ-46</strain>
    </source>
</reference>
<dbReference type="PRINTS" id="PR00133">
    <property type="entry name" value="GLHYDRLASE3"/>
</dbReference>
<dbReference type="Gene3D" id="3.40.50.1700">
    <property type="entry name" value="Glycoside hydrolase family 3 C-terminal domain"/>
    <property type="match status" value="1"/>
</dbReference>
<comment type="caution">
    <text evidence="6">The sequence shown here is derived from an EMBL/GenBank/DDBJ whole genome shotgun (WGS) entry which is preliminary data.</text>
</comment>
<dbReference type="GO" id="GO:0016787">
    <property type="term" value="F:hydrolase activity"/>
    <property type="evidence" value="ECO:0007669"/>
    <property type="project" value="UniProtKB-KW"/>
</dbReference>
<dbReference type="Pfam" id="PF14310">
    <property type="entry name" value="Fn3-like"/>
    <property type="match status" value="1"/>
</dbReference>
<dbReference type="Pfam" id="PF00933">
    <property type="entry name" value="Glyco_hydro_3"/>
    <property type="match status" value="1"/>
</dbReference>
<dbReference type="SUPFAM" id="SSF52279">
    <property type="entry name" value="Beta-D-glucan exohydrolase, C-terminal domain"/>
    <property type="match status" value="1"/>
</dbReference>
<dbReference type="InterPro" id="IPR002772">
    <property type="entry name" value="Glyco_hydro_3_C"/>
</dbReference>
<dbReference type="InterPro" id="IPR050288">
    <property type="entry name" value="Cellulose_deg_GH3"/>
</dbReference>
<keyword evidence="4" id="KW-0326">Glycosidase</keyword>
<dbReference type="InterPro" id="IPR017853">
    <property type="entry name" value="GH"/>
</dbReference>
<keyword evidence="2 4" id="KW-0378">Hydrolase</keyword>
<dbReference type="SUPFAM" id="SSF51445">
    <property type="entry name" value="(Trans)glycosidases"/>
    <property type="match status" value="1"/>
</dbReference>
<dbReference type="InterPro" id="IPR036881">
    <property type="entry name" value="Glyco_hydro_3_C_sf"/>
</dbReference>
<evidence type="ECO:0000256" key="1">
    <source>
        <dbReference type="ARBA" id="ARBA00005336"/>
    </source>
</evidence>
<evidence type="ECO:0000313" key="7">
    <source>
        <dbReference type="Proteomes" id="UP000657421"/>
    </source>
</evidence>
<evidence type="ECO:0000313" key="6">
    <source>
        <dbReference type="EMBL" id="MBC8572572.1"/>
    </source>
</evidence>
<dbReference type="InterPro" id="IPR013783">
    <property type="entry name" value="Ig-like_fold"/>
</dbReference>